<sequence length="200" mass="22770">MNFRQVLRLSHLFDEFQKPEKYDGREEKVMKKGILGVLAGALLTTTSSVALGSCYYSSVQTPTPFMGNHGEIFQLMDGSFWEVIHEYEYLYEYYPEVVVCPNRGQLMIDGKALNIQQVAGGGTASGSSGSIIESHIDGEFEGWEGETIFRLMNGQIWQQSSYSYLYSYSYSPRVVIMRLRGGYEMQVEGIDQRIQVHRLQ</sequence>
<protein>
    <submittedName>
        <fullName evidence="2">Uncharacterized protein</fullName>
    </submittedName>
</protein>
<organism evidence="2 3">
    <name type="scientific">Halomonas aquatica</name>
    <dbReference type="NCBI Taxonomy" id="3151123"/>
    <lineage>
        <taxon>Bacteria</taxon>
        <taxon>Pseudomonadati</taxon>
        <taxon>Pseudomonadota</taxon>
        <taxon>Gammaproteobacteria</taxon>
        <taxon>Oceanospirillales</taxon>
        <taxon>Halomonadaceae</taxon>
        <taxon>Halomonas</taxon>
    </lineage>
</organism>
<evidence type="ECO:0000256" key="1">
    <source>
        <dbReference type="SAM" id="Phobius"/>
    </source>
</evidence>
<keyword evidence="1" id="KW-0472">Membrane</keyword>
<keyword evidence="1" id="KW-1133">Transmembrane helix</keyword>
<reference evidence="2 3" key="1">
    <citation type="submission" date="2024-05" db="EMBL/GenBank/DDBJ databases">
        <title>Halomonas sp. SSM6 16S ribosomal RNA gene Genome sequencing and assembly.</title>
        <authorList>
            <person name="Yook S."/>
        </authorList>
    </citation>
    <scope>NUCLEOTIDE SEQUENCE [LARGE SCALE GENOMIC DNA]</scope>
    <source>
        <strain evidence="2 3">SSM6</strain>
    </source>
</reference>
<evidence type="ECO:0000313" key="3">
    <source>
        <dbReference type="Proteomes" id="UP001442468"/>
    </source>
</evidence>
<gene>
    <name evidence="2" type="ORF">ABE960_00565</name>
</gene>
<keyword evidence="3" id="KW-1185">Reference proteome</keyword>
<proteinExistence type="predicted"/>
<feature type="transmembrane region" description="Helical" evidence="1">
    <location>
        <begin position="34"/>
        <end position="58"/>
    </location>
</feature>
<name>A0ABV1NC94_9GAMM</name>
<accession>A0ABV1NC94</accession>
<keyword evidence="1" id="KW-0812">Transmembrane</keyword>
<dbReference type="EMBL" id="JBEGCJ010000001">
    <property type="protein sequence ID" value="MEQ6916020.1"/>
    <property type="molecule type" value="Genomic_DNA"/>
</dbReference>
<evidence type="ECO:0000313" key="2">
    <source>
        <dbReference type="EMBL" id="MEQ6916020.1"/>
    </source>
</evidence>
<dbReference type="RefSeq" id="WP_349760272.1">
    <property type="nucleotide sequence ID" value="NZ_JBEGCJ010000001.1"/>
</dbReference>
<dbReference type="Proteomes" id="UP001442468">
    <property type="component" value="Unassembled WGS sequence"/>
</dbReference>
<comment type="caution">
    <text evidence="2">The sequence shown here is derived from an EMBL/GenBank/DDBJ whole genome shotgun (WGS) entry which is preliminary data.</text>
</comment>